<dbReference type="GO" id="GO:0004497">
    <property type="term" value="F:monooxygenase activity"/>
    <property type="evidence" value="ECO:0007669"/>
    <property type="project" value="UniProtKB-KW"/>
</dbReference>
<reference evidence="7" key="1">
    <citation type="journal article" date="2023" name="Nat. Commun.">
        <title>Diploid and tetraploid genomes of Acorus and the evolution of monocots.</title>
        <authorList>
            <person name="Ma L."/>
            <person name="Liu K.W."/>
            <person name="Li Z."/>
            <person name="Hsiao Y.Y."/>
            <person name="Qi Y."/>
            <person name="Fu T."/>
            <person name="Tang G.D."/>
            <person name="Zhang D."/>
            <person name="Sun W.H."/>
            <person name="Liu D.K."/>
            <person name="Li Y."/>
            <person name="Chen G.Z."/>
            <person name="Liu X.D."/>
            <person name="Liao X.Y."/>
            <person name="Jiang Y.T."/>
            <person name="Yu X."/>
            <person name="Hao Y."/>
            <person name="Huang J."/>
            <person name="Zhao X.W."/>
            <person name="Ke S."/>
            <person name="Chen Y.Y."/>
            <person name="Wu W.L."/>
            <person name="Hsu J.L."/>
            <person name="Lin Y.F."/>
            <person name="Huang M.D."/>
            <person name="Li C.Y."/>
            <person name="Huang L."/>
            <person name="Wang Z.W."/>
            <person name="Zhao X."/>
            <person name="Zhong W.Y."/>
            <person name="Peng D.H."/>
            <person name="Ahmad S."/>
            <person name="Lan S."/>
            <person name="Zhang J.S."/>
            <person name="Tsai W.C."/>
            <person name="Van de Peer Y."/>
            <person name="Liu Z.J."/>
        </authorList>
    </citation>
    <scope>NUCLEOTIDE SEQUENCE</scope>
    <source>
        <strain evidence="7">SCP</strain>
    </source>
</reference>
<comment type="caution">
    <text evidence="7">The sequence shown here is derived from an EMBL/GenBank/DDBJ whole genome shotgun (WGS) entry which is preliminary data.</text>
</comment>
<name>A0AAV9AJI8_ACOGR</name>
<proteinExistence type="inferred from homology"/>
<evidence type="ECO:0000256" key="1">
    <source>
        <dbReference type="ARBA" id="ARBA00010617"/>
    </source>
</evidence>
<evidence type="ECO:0000256" key="6">
    <source>
        <dbReference type="RuleBase" id="RU000461"/>
    </source>
</evidence>
<dbReference type="AlphaFoldDB" id="A0AAV9AJI8"/>
<evidence type="ECO:0000313" key="8">
    <source>
        <dbReference type="Proteomes" id="UP001179952"/>
    </source>
</evidence>
<feature type="binding site" description="axial binding residue" evidence="5">
    <location>
        <position position="445"/>
    </location>
    <ligand>
        <name>heme</name>
        <dbReference type="ChEBI" id="CHEBI:30413"/>
    </ligand>
    <ligandPart>
        <name>Fe</name>
        <dbReference type="ChEBI" id="CHEBI:18248"/>
    </ligandPart>
</feature>
<keyword evidence="5 6" id="KW-0349">Heme</keyword>
<dbReference type="InterPro" id="IPR001128">
    <property type="entry name" value="Cyt_P450"/>
</dbReference>
<keyword evidence="4 5" id="KW-0408">Iron</keyword>
<keyword evidence="2 5" id="KW-0479">Metal-binding</keyword>
<dbReference type="GO" id="GO:0005506">
    <property type="term" value="F:iron ion binding"/>
    <property type="evidence" value="ECO:0007669"/>
    <property type="project" value="InterPro"/>
</dbReference>
<comment type="similarity">
    <text evidence="1 6">Belongs to the cytochrome P450 family.</text>
</comment>
<keyword evidence="8" id="KW-1185">Reference proteome</keyword>
<evidence type="ECO:0000256" key="2">
    <source>
        <dbReference type="ARBA" id="ARBA00022723"/>
    </source>
</evidence>
<dbReference type="Gene3D" id="1.10.630.10">
    <property type="entry name" value="Cytochrome P450"/>
    <property type="match status" value="1"/>
</dbReference>
<dbReference type="CDD" id="cd11064">
    <property type="entry name" value="CYP86A"/>
    <property type="match status" value="1"/>
</dbReference>
<dbReference type="GO" id="GO:0006629">
    <property type="term" value="P:lipid metabolic process"/>
    <property type="evidence" value="ECO:0007669"/>
    <property type="project" value="UniProtKB-ARBA"/>
</dbReference>
<dbReference type="Pfam" id="PF00067">
    <property type="entry name" value="p450"/>
    <property type="match status" value="1"/>
</dbReference>
<dbReference type="SUPFAM" id="SSF48264">
    <property type="entry name" value="Cytochrome P450"/>
    <property type="match status" value="1"/>
</dbReference>
<sequence>MSGTYNATTMLGLLKSYPEILLSLSCFLLLWRCLGTPRGVMINWPLLGMLPGLISNLHRLHDYCTQTLCASGLTLLFKGPILSKLDFIVTCDPANANHILKSAFADYQKGPDFPEIFDPLGDGIIVADDDSWATQRKAAHGLFAEAQFRGFVADTSKENVERALVPLLARAAELGEAVDLEDVLLRFTFNASCKIVIGVDPNCLSEQEVPFARVFDEAEEVLALRHVTPMWWWKLMRWLNVGPEKTLARSLKMWDVQATQTIRERREENYEASPDMLSVYLQKGHDDKFLRDMVFNFMLAGRDTTGAGLAWFFWLVSKNPSVETKILEELKERFGEANEQTKVFDAESLRGLVYLHAALCETLRLYPPVPFNHKWAAKADVLPSGVSVEAGTRILISMYAMGRMERVWGKDCEEFRPERWITEHGTIKYEPPQKFLAFNAGPRTCLGKDVAFMQMKIVAAALIYNFEVEAAEGYVVKPKVSMILHMKNGFLAKVRKRRAC</sequence>
<dbReference type="GO" id="GO:0016705">
    <property type="term" value="F:oxidoreductase activity, acting on paired donors, with incorporation or reduction of molecular oxygen"/>
    <property type="evidence" value="ECO:0007669"/>
    <property type="project" value="InterPro"/>
</dbReference>
<accession>A0AAV9AJI8</accession>
<keyword evidence="3 6" id="KW-0560">Oxidoreductase</keyword>
<dbReference type="InterPro" id="IPR036396">
    <property type="entry name" value="Cyt_P450_sf"/>
</dbReference>
<dbReference type="InterPro" id="IPR002401">
    <property type="entry name" value="Cyt_P450_E_grp-I"/>
</dbReference>
<dbReference type="Proteomes" id="UP001179952">
    <property type="component" value="Unassembled WGS sequence"/>
</dbReference>
<gene>
    <name evidence="7" type="ORF">QJS04_geneDACA014347</name>
</gene>
<reference evidence="7" key="2">
    <citation type="submission" date="2023-06" db="EMBL/GenBank/DDBJ databases">
        <authorList>
            <person name="Ma L."/>
            <person name="Liu K.-W."/>
            <person name="Li Z."/>
            <person name="Hsiao Y.-Y."/>
            <person name="Qi Y."/>
            <person name="Fu T."/>
            <person name="Tang G."/>
            <person name="Zhang D."/>
            <person name="Sun W.-H."/>
            <person name="Liu D.-K."/>
            <person name="Li Y."/>
            <person name="Chen G.-Z."/>
            <person name="Liu X.-D."/>
            <person name="Liao X.-Y."/>
            <person name="Jiang Y.-T."/>
            <person name="Yu X."/>
            <person name="Hao Y."/>
            <person name="Huang J."/>
            <person name="Zhao X.-W."/>
            <person name="Ke S."/>
            <person name="Chen Y.-Y."/>
            <person name="Wu W.-L."/>
            <person name="Hsu J.-L."/>
            <person name="Lin Y.-F."/>
            <person name="Huang M.-D."/>
            <person name="Li C.-Y."/>
            <person name="Huang L."/>
            <person name="Wang Z.-W."/>
            <person name="Zhao X."/>
            <person name="Zhong W.-Y."/>
            <person name="Peng D.-H."/>
            <person name="Ahmad S."/>
            <person name="Lan S."/>
            <person name="Zhang J.-S."/>
            <person name="Tsai W.-C."/>
            <person name="Van De Peer Y."/>
            <person name="Liu Z.-J."/>
        </authorList>
    </citation>
    <scope>NUCLEOTIDE SEQUENCE</scope>
    <source>
        <strain evidence="7">SCP</strain>
        <tissue evidence="7">Leaves</tissue>
    </source>
</reference>
<comment type="cofactor">
    <cofactor evidence="5">
        <name>heme</name>
        <dbReference type="ChEBI" id="CHEBI:30413"/>
    </cofactor>
</comment>
<evidence type="ECO:0000313" key="7">
    <source>
        <dbReference type="EMBL" id="KAK1264525.1"/>
    </source>
</evidence>
<evidence type="ECO:0000256" key="3">
    <source>
        <dbReference type="ARBA" id="ARBA00023002"/>
    </source>
</evidence>
<dbReference type="EMBL" id="JAUJYN010000008">
    <property type="protein sequence ID" value="KAK1264525.1"/>
    <property type="molecule type" value="Genomic_DNA"/>
</dbReference>
<dbReference type="PRINTS" id="PR00463">
    <property type="entry name" value="EP450I"/>
</dbReference>
<dbReference type="PANTHER" id="PTHR24296">
    <property type="entry name" value="CYTOCHROME P450"/>
    <property type="match status" value="1"/>
</dbReference>
<protein>
    <submittedName>
        <fullName evidence="7">Cytochrome P450 86B1</fullName>
    </submittedName>
</protein>
<dbReference type="PRINTS" id="PR00385">
    <property type="entry name" value="P450"/>
</dbReference>
<keyword evidence="6" id="KW-0503">Monooxygenase</keyword>
<evidence type="ECO:0000256" key="4">
    <source>
        <dbReference type="ARBA" id="ARBA00023004"/>
    </source>
</evidence>
<dbReference type="InterPro" id="IPR017972">
    <property type="entry name" value="Cyt_P450_CS"/>
</dbReference>
<organism evidence="7 8">
    <name type="scientific">Acorus gramineus</name>
    <name type="common">Dwarf sweet flag</name>
    <dbReference type="NCBI Taxonomy" id="55184"/>
    <lineage>
        <taxon>Eukaryota</taxon>
        <taxon>Viridiplantae</taxon>
        <taxon>Streptophyta</taxon>
        <taxon>Embryophyta</taxon>
        <taxon>Tracheophyta</taxon>
        <taxon>Spermatophyta</taxon>
        <taxon>Magnoliopsida</taxon>
        <taxon>Liliopsida</taxon>
        <taxon>Acoraceae</taxon>
        <taxon>Acorus</taxon>
    </lineage>
</organism>
<evidence type="ECO:0000256" key="5">
    <source>
        <dbReference type="PIRSR" id="PIRSR602401-1"/>
    </source>
</evidence>
<dbReference type="GO" id="GO:0020037">
    <property type="term" value="F:heme binding"/>
    <property type="evidence" value="ECO:0007669"/>
    <property type="project" value="InterPro"/>
</dbReference>
<dbReference type="PROSITE" id="PS00086">
    <property type="entry name" value="CYTOCHROME_P450"/>
    <property type="match status" value="1"/>
</dbReference>